<dbReference type="EMBL" id="CP065997">
    <property type="protein sequence ID" value="QQB37199.1"/>
    <property type="molecule type" value="Genomic_DNA"/>
</dbReference>
<evidence type="ECO:0000259" key="5">
    <source>
        <dbReference type="PROSITE" id="PS51755"/>
    </source>
</evidence>
<dbReference type="PANTHER" id="PTHR48111:SF47">
    <property type="entry name" value="TRANSCRIPTIONAL REGULATORY PROTEIN RSTA"/>
    <property type="match status" value="1"/>
</dbReference>
<keyword evidence="1 3" id="KW-0238">DNA-binding</keyword>
<dbReference type="RefSeq" id="WP_198486742.1">
    <property type="nucleotide sequence ID" value="NZ_CP065997.1"/>
</dbReference>
<keyword evidence="2" id="KW-0597">Phosphoprotein</keyword>
<dbReference type="AlphaFoldDB" id="A0A7T4B7Q5"/>
<dbReference type="InterPro" id="IPR016032">
    <property type="entry name" value="Sig_transdc_resp-reg_C-effctor"/>
</dbReference>
<dbReference type="PROSITE" id="PS50110">
    <property type="entry name" value="RESPONSE_REGULATORY"/>
    <property type="match status" value="1"/>
</dbReference>
<feature type="domain" description="OmpR/PhoB-type" evidence="5">
    <location>
        <begin position="133"/>
        <end position="236"/>
    </location>
</feature>
<dbReference type="Proteomes" id="UP000595231">
    <property type="component" value="Chromosome"/>
</dbReference>
<organism evidence="6 7">
    <name type="scientific">Achromobacter deleyi</name>
    <dbReference type="NCBI Taxonomy" id="1353891"/>
    <lineage>
        <taxon>Bacteria</taxon>
        <taxon>Pseudomonadati</taxon>
        <taxon>Pseudomonadota</taxon>
        <taxon>Betaproteobacteria</taxon>
        <taxon>Burkholderiales</taxon>
        <taxon>Alcaligenaceae</taxon>
        <taxon>Achromobacter</taxon>
    </lineage>
</organism>
<evidence type="ECO:0000256" key="2">
    <source>
        <dbReference type="PROSITE-ProRule" id="PRU00169"/>
    </source>
</evidence>
<dbReference type="Pfam" id="PF00072">
    <property type="entry name" value="Response_reg"/>
    <property type="match status" value="1"/>
</dbReference>
<name>A0A7T4B7Q5_9BURK</name>
<dbReference type="GO" id="GO:0000976">
    <property type="term" value="F:transcription cis-regulatory region binding"/>
    <property type="evidence" value="ECO:0007669"/>
    <property type="project" value="TreeGrafter"/>
</dbReference>
<dbReference type="CDD" id="cd00383">
    <property type="entry name" value="trans_reg_C"/>
    <property type="match status" value="1"/>
</dbReference>
<feature type="domain" description="Response regulatory" evidence="4">
    <location>
        <begin position="10"/>
        <end position="123"/>
    </location>
</feature>
<protein>
    <submittedName>
        <fullName evidence="6">Response regulator transcription factor</fullName>
    </submittedName>
</protein>
<dbReference type="InterPro" id="IPR011006">
    <property type="entry name" value="CheY-like_superfamily"/>
</dbReference>
<dbReference type="PROSITE" id="PS51755">
    <property type="entry name" value="OMPR_PHOB"/>
    <property type="match status" value="1"/>
</dbReference>
<evidence type="ECO:0000313" key="6">
    <source>
        <dbReference type="EMBL" id="QQB37199.1"/>
    </source>
</evidence>
<feature type="DNA-binding region" description="OmpR/PhoB-type" evidence="3">
    <location>
        <begin position="133"/>
        <end position="236"/>
    </location>
</feature>
<sequence>MSLASAQSTKVLLIEKDPKMSNLVARFLSLHGFEVAQTYRGEHATRAFEHHSPAIAIIDLQLPDYDGLQVCKDLRATSEVPILVLSAASDSRSHIQALESGADDYVVKSVQPRVLLARIRALLRRQITAEIRRDKLVLGALTIDRRTRSAIWGDGTTVPLTTAEFEILWVLANHAGKVLSREELTRLTRGDSRSRHIGSKTRIDVCVCKLRSKLNGKNPGPSCIKTVWGQGYVFVPSLATSDRRMPQPV</sequence>
<dbReference type="Pfam" id="PF00486">
    <property type="entry name" value="Trans_reg_C"/>
    <property type="match status" value="1"/>
</dbReference>
<dbReference type="Gene3D" id="1.10.10.10">
    <property type="entry name" value="Winged helix-like DNA-binding domain superfamily/Winged helix DNA-binding domain"/>
    <property type="match status" value="1"/>
</dbReference>
<dbReference type="SUPFAM" id="SSF46894">
    <property type="entry name" value="C-terminal effector domain of the bipartite response regulators"/>
    <property type="match status" value="1"/>
</dbReference>
<evidence type="ECO:0000256" key="1">
    <source>
        <dbReference type="ARBA" id="ARBA00023125"/>
    </source>
</evidence>
<dbReference type="Gene3D" id="3.40.50.2300">
    <property type="match status" value="1"/>
</dbReference>
<reference evidence="6 7" key="1">
    <citation type="submission" date="2020-12" db="EMBL/GenBank/DDBJ databases">
        <title>FDA dAtabase for Regulatory Grade micrObial Sequences (FDA-ARGOS): Supporting development and validation of Infectious Disease Dx tests.</title>
        <authorList>
            <person name="Sproer C."/>
            <person name="Gronow S."/>
            <person name="Severitt S."/>
            <person name="Schroder I."/>
            <person name="Tallon L."/>
            <person name="Sadzewicz L."/>
            <person name="Zhao X."/>
            <person name="Boylan J."/>
            <person name="Ott S."/>
            <person name="Bowen H."/>
            <person name="Vavikolanu K."/>
            <person name="Mehta A."/>
            <person name="Aluvathingal J."/>
            <person name="Nadendla S."/>
            <person name="Lowell S."/>
            <person name="Myers T."/>
            <person name="Yan Y."/>
            <person name="Sichtig H."/>
        </authorList>
    </citation>
    <scope>NUCLEOTIDE SEQUENCE [LARGE SCALE GENOMIC DNA]</scope>
    <source>
        <strain evidence="6 7">FDAARGOS_1050</strain>
    </source>
</reference>
<dbReference type="InterPro" id="IPR001867">
    <property type="entry name" value="OmpR/PhoB-type_DNA-bd"/>
</dbReference>
<dbReference type="GO" id="GO:0032993">
    <property type="term" value="C:protein-DNA complex"/>
    <property type="evidence" value="ECO:0007669"/>
    <property type="project" value="TreeGrafter"/>
</dbReference>
<dbReference type="SUPFAM" id="SSF52172">
    <property type="entry name" value="CheY-like"/>
    <property type="match status" value="1"/>
</dbReference>
<evidence type="ECO:0000256" key="3">
    <source>
        <dbReference type="PROSITE-ProRule" id="PRU01091"/>
    </source>
</evidence>
<dbReference type="GO" id="GO:0005829">
    <property type="term" value="C:cytosol"/>
    <property type="evidence" value="ECO:0007669"/>
    <property type="project" value="TreeGrafter"/>
</dbReference>
<dbReference type="InterPro" id="IPR039420">
    <property type="entry name" value="WalR-like"/>
</dbReference>
<dbReference type="SMART" id="SM00862">
    <property type="entry name" value="Trans_reg_C"/>
    <property type="match status" value="1"/>
</dbReference>
<dbReference type="GO" id="GO:0006355">
    <property type="term" value="P:regulation of DNA-templated transcription"/>
    <property type="evidence" value="ECO:0007669"/>
    <property type="project" value="InterPro"/>
</dbReference>
<evidence type="ECO:0000259" key="4">
    <source>
        <dbReference type="PROSITE" id="PS50110"/>
    </source>
</evidence>
<dbReference type="SMART" id="SM00448">
    <property type="entry name" value="REC"/>
    <property type="match status" value="1"/>
</dbReference>
<dbReference type="GO" id="GO:0000156">
    <property type="term" value="F:phosphorelay response regulator activity"/>
    <property type="evidence" value="ECO:0007669"/>
    <property type="project" value="TreeGrafter"/>
</dbReference>
<evidence type="ECO:0000313" key="7">
    <source>
        <dbReference type="Proteomes" id="UP000595231"/>
    </source>
</evidence>
<feature type="modified residue" description="4-aspartylphosphate" evidence="2">
    <location>
        <position position="59"/>
    </location>
</feature>
<dbReference type="InterPro" id="IPR036388">
    <property type="entry name" value="WH-like_DNA-bd_sf"/>
</dbReference>
<proteinExistence type="predicted"/>
<dbReference type="Gene3D" id="6.10.250.690">
    <property type="match status" value="1"/>
</dbReference>
<dbReference type="InterPro" id="IPR001789">
    <property type="entry name" value="Sig_transdc_resp-reg_receiver"/>
</dbReference>
<gene>
    <name evidence="6" type="ORF">I6I07_11635</name>
</gene>
<dbReference type="PANTHER" id="PTHR48111">
    <property type="entry name" value="REGULATOR OF RPOS"/>
    <property type="match status" value="1"/>
</dbReference>
<accession>A0A7T4B7Q5</accession>